<name>A0A935C5G7_9BACT</name>
<comment type="caution">
    <text evidence="2">The sequence shown here is derived from an EMBL/GenBank/DDBJ whole genome shotgun (WGS) entry which is preliminary data.</text>
</comment>
<dbReference type="PANTHER" id="PTHR44013:SF1">
    <property type="entry name" value="ZINC-TYPE ALCOHOL DEHYDROGENASE-LIKE PROTEIN C16A3.02C"/>
    <property type="match status" value="1"/>
</dbReference>
<evidence type="ECO:0000313" key="3">
    <source>
        <dbReference type="Proteomes" id="UP000611723"/>
    </source>
</evidence>
<keyword evidence="3" id="KW-1185">Reference proteome</keyword>
<evidence type="ECO:0000313" key="2">
    <source>
        <dbReference type="EMBL" id="MBK6263846.1"/>
    </source>
</evidence>
<proteinExistence type="predicted"/>
<dbReference type="CDD" id="cd08267">
    <property type="entry name" value="MDR1"/>
    <property type="match status" value="1"/>
</dbReference>
<dbReference type="SMART" id="SM00829">
    <property type="entry name" value="PKS_ER"/>
    <property type="match status" value="1"/>
</dbReference>
<accession>A0A935C5G7</accession>
<sequence length="325" mass="36262">MKAAVFKRYGDPEVLQITEIEKPVPKKNEVLVKIHATSVTAEDPKMRSFDHPPLLKLPVGLMFGFRKPKKTVLGMEFSGTIEAVGHKVKDYKPGDEVFGYSGLSFGTYAEYKCVPETALMYFKPKNLSFEQSATIVNGPLSALTYLKKKAEIKKGDHVLIYGASGSVGTAAIQLAKYFGASVTGICSTRNMELVKSIGADHVIDYSKDDFTKAHKNYDIIFDTVGKTSMKECIRLLKPNGKYLLTDFNLSHILASLYTFLFKNKKVIVASSNFYWKKEDLIFLKDITEKGLFTPVIDKCFQLEEIAEAHRYVESGHKVGNVAISV</sequence>
<dbReference type="InterPro" id="IPR013154">
    <property type="entry name" value="ADH-like_N"/>
</dbReference>
<dbReference type="PANTHER" id="PTHR44013">
    <property type="entry name" value="ZINC-TYPE ALCOHOL DEHYDROGENASE-LIKE PROTEIN C16A3.02C"/>
    <property type="match status" value="1"/>
</dbReference>
<dbReference type="InterPro" id="IPR036291">
    <property type="entry name" value="NAD(P)-bd_dom_sf"/>
</dbReference>
<dbReference type="GO" id="GO:0016491">
    <property type="term" value="F:oxidoreductase activity"/>
    <property type="evidence" value="ECO:0007669"/>
    <property type="project" value="InterPro"/>
</dbReference>
<dbReference type="Gene3D" id="3.90.180.10">
    <property type="entry name" value="Medium-chain alcohol dehydrogenases, catalytic domain"/>
    <property type="match status" value="1"/>
</dbReference>
<feature type="domain" description="Enoyl reductase (ER)" evidence="1">
    <location>
        <begin position="10"/>
        <end position="323"/>
    </location>
</feature>
<dbReference type="AlphaFoldDB" id="A0A935C5G7"/>
<dbReference type="SUPFAM" id="SSF50129">
    <property type="entry name" value="GroES-like"/>
    <property type="match status" value="1"/>
</dbReference>
<evidence type="ECO:0000259" key="1">
    <source>
        <dbReference type="SMART" id="SM00829"/>
    </source>
</evidence>
<dbReference type="RefSeq" id="WP_201429532.1">
    <property type="nucleotide sequence ID" value="NZ_JAEQBW010000001.1"/>
</dbReference>
<gene>
    <name evidence="2" type="ORF">JKA74_02260</name>
</gene>
<dbReference type="Proteomes" id="UP000611723">
    <property type="component" value="Unassembled WGS sequence"/>
</dbReference>
<dbReference type="Gene3D" id="3.40.50.720">
    <property type="entry name" value="NAD(P)-binding Rossmann-like Domain"/>
    <property type="match status" value="1"/>
</dbReference>
<dbReference type="InterPro" id="IPR020843">
    <property type="entry name" value="ER"/>
</dbReference>
<organism evidence="2 3">
    <name type="scientific">Marivirga aurantiaca</name>
    <dbReference type="NCBI Taxonomy" id="2802615"/>
    <lineage>
        <taxon>Bacteria</taxon>
        <taxon>Pseudomonadati</taxon>
        <taxon>Bacteroidota</taxon>
        <taxon>Cytophagia</taxon>
        <taxon>Cytophagales</taxon>
        <taxon>Marivirgaceae</taxon>
        <taxon>Marivirga</taxon>
    </lineage>
</organism>
<dbReference type="InterPro" id="IPR011032">
    <property type="entry name" value="GroES-like_sf"/>
</dbReference>
<dbReference type="InterPro" id="IPR052733">
    <property type="entry name" value="Chloroplast_QOR"/>
</dbReference>
<protein>
    <submittedName>
        <fullName evidence="2">NAD(P)-dependent alcohol dehydrogenase</fullName>
    </submittedName>
</protein>
<dbReference type="SUPFAM" id="SSF51735">
    <property type="entry name" value="NAD(P)-binding Rossmann-fold domains"/>
    <property type="match status" value="1"/>
</dbReference>
<dbReference type="Pfam" id="PF08240">
    <property type="entry name" value="ADH_N"/>
    <property type="match status" value="1"/>
</dbReference>
<dbReference type="EMBL" id="JAEQBW010000001">
    <property type="protein sequence ID" value="MBK6263846.1"/>
    <property type="molecule type" value="Genomic_DNA"/>
</dbReference>
<reference evidence="2" key="1">
    <citation type="submission" date="2021-01" db="EMBL/GenBank/DDBJ databases">
        <title>Marivirga aurantiaca sp. nov., isolated from intertidal surface sediments.</title>
        <authorList>
            <person name="Zhang M."/>
        </authorList>
    </citation>
    <scope>NUCLEOTIDE SEQUENCE</scope>
    <source>
        <strain evidence="2">S37H4</strain>
    </source>
</reference>
<dbReference type="Pfam" id="PF13602">
    <property type="entry name" value="ADH_zinc_N_2"/>
    <property type="match status" value="1"/>
</dbReference>